<feature type="chain" id="PRO_5025365101" evidence="6">
    <location>
        <begin position="23"/>
        <end position="471"/>
    </location>
</feature>
<dbReference type="PROSITE" id="PS00141">
    <property type="entry name" value="ASP_PROTEASE"/>
    <property type="match status" value="2"/>
</dbReference>
<name>A0A6A6TZ39_9PEZI</name>
<evidence type="ECO:0000259" key="7">
    <source>
        <dbReference type="PROSITE" id="PS51767"/>
    </source>
</evidence>
<dbReference type="Pfam" id="PF00026">
    <property type="entry name" value="Asp"/>
    <property type="match status" value="1"/>
</dbReference>
<dbReference type="InterPro" id="IPR001461">
    <property type="entry name" value="Aspartic_peptidase_A1"/>
</dbReference>
<dbReference type="Gene3D" id="2.40.70.10">
    <property type="entry name" value="Acid Proteases"/>
    <property type="match status" value="2"/>
</dbReference>
<feature type="active site" evidence="3">
    <location>
        <position position="136"/>
    </location>
</feature>
<dbReference type="PANTHER" id="PTHR47966:SF47">
    <property type="entry name" value="ENDOPEPTIDASE, PUTATIVE (AFU_ORTHOLOGUE AFUA_3G01220)-RELATED"/>
    <property type="match status" value="1"/>
</dbReference>
<dbReference type="EMBL" id="MU004243">
    <property type="protein sequence ID" value="KAF2664128.1"/>
    <property type="molecule type" value="Genomic_DNA"/>
</dbReference>
<gene>
    <name evidence="8" type="ORF">BT63DRAFT_443928</name>
</gene>
<keyword evidence="6" id="KW-0732">Signal</keyword>
<organism evidence="8 9">
    <name type="scientific">Microthyrium microscopicum</name>
    <dbReference type="NCBI Taxonomy" id="703497"/>
    <lineage>
        <taxon>Eukaryota</taxon>
        <taxon>Fungi</taxon>
        <taxon>Dikarya</taxon>
        <taxon>Ascomycota</taxon>
        <taxon>Pezizomycotina</taxon>
        <taxon>Dothideomycetes</taxon>
        <taxon>Dothideomycetes incertae sedis</taxon>
        <taxon>Microthyriales</taxon>
        <taxon>Microthyriaceae</taxon>
        <taxon>Microthyrium</taxon>
    </lineage>
</organism>
<dbReference type="InterPro" id="IPR001969">
    <property type="entry name" value="Aspartic_peptidase_AS"/>
</dbReference>
<dbReference type="GO" id="GO:0000324">
    <property type="term" value="C:fungal-type vacuole"/>
    <property type="evidence" value="ECO:0007669"/>
    <property type="project" value="TreeGrafter"/>
</dbReference>
<keyword evidence="4" id="KW-1015">Disulfide bond</keyword>
<evidence type="ECO:0000256" key="5">
    <source>
        <dbReference type="RuleBase" id="RU000454"/>
    </source>
</evidence>
<protein>
    <submittedName>
        <fullName evidence="8">Acid protease</fullName>
    </submittedName>
</protein>
<dbReference type="SUPFAM" id="SSF50630">
    <property type="entry name" value="Acid proteases"/>
    <property type="match status" value="1"/>
</dbReference>
<feature type="domain" description="Peptidase A1" evidence="7">
    <location>
        <begin position="120"/>
        <end position="467"/>
    </location>
</feature>
<keyword evidence="5 8" id="KW-0645">Protease</keyword>
<evidence type="ECO:0000313" key="9">
    <source>
        <dbReference type="Proteomes" id="UP000799302"/>
    </source>
</evidence>
<accession>A0A6A6TZ39</accession>
<dbReference type="OrthoDB" id="15189at2759"/>
<feature type="signal peptide" evidence="6">
    <location>
        <begin position="1"/>
        <end position="22"/>
    </location>
</feature>
<evidence type="ECO:0000313" key="8">
    <source>
        <dbReference type="EMBL" id="KAF2664128.1"/>
    </source>
</evidence>
<dbReference type="AlphaFoldDB" id="A0A6A6TZ39"/>
<sequence>MSFKVMSVILLALLTANEFVVASPLRSLEDTTLANSAAIGRRSLARSEFRVAKAESAGFSVFRQQAVAFREVRQNKVAPHTIPLYTEYTGSPSGRYIDLLVDREFRDNNSAINNLKDASHVAPIKIGDQSFLGLLDTGSADTWVLSNEFKCSSNPECNSLRAKGYKQSSTFKLMPEIKLDASYATFERLQGIFGKETVTLGGVTANVTIGIAQKGGWQGSVPGTIGMAFPGDTRAFDKDFNVDTATMLKNTPYDPVFTSMYKQGLVDPYFSVALNRQNEGPGALALGGLPATPIRYEDKFTSAKFEYLIFEDGSYGRAGNTNKEYSLYMIKPQGFSVAGRELKESVDAIVDTGSPITYVPEDVATAFNKAWTPAASRDQMSGQWSINCDAVPPPFAFIINGTKLFMSPEDMAVKGGVNNLPRVRAGKCLSTVQASGLLAAGVHIIGSPFLKSFVAVFDVGAAEMRFAKRIR</sequence>
<evidence type="ECO:0000256" key="3">
    <source>
        <dbReference type="PIRSR" id="PIRSR601461-1"/>
    </source>
</evidence>
<evidence type="ECO:0000256" key="6">
    <source>
        <dbReference type="SAM" id="SignalP"/>
    </source>
</evidence>
<dbReference type="GO" id="GO:0006508">
    <property type="term" value="P:proteolysis"/>
    <property type="evidence" value="ECO:0007669"/>
    <property type="project" value="UniProtKB-KW"/>
</dbReference>
<evidence type="ECO:0000256" key="1">
    <source>
        <dbReference type="ARBA" id="ARBA00007447"/>
    </source>
</evidence>
<reference evidence="8" key="1">
    <citation type="journal article" date="2020" name="Stud. Mycol.">
        <title>101 Dothideomycetes genomes: a test case for predicting lifestyles and emergence of pathogens.</title>
        <authorList>
            <person name="Haridas S."/>
            <person name="Albert R."/>
            <person name="Binder M."/>
            <person name="Bloem J."/>
            <person name="Labutti K."/>
            <person name="Salamov A."/>
            <person name="Andreopoulos B."/>
            <person name="Baker S."/>
            <person name="Barry K."/>
            <person name="Bills G."/>
            <person name="Bluhm B."/>
            <person name="Cannon C."/>
            <person name="Castanera R."/>
            <person name="Culley D."/>
            <person name="Daum C."/>
            <person name="Ezra D."/>
            <person name="Gonzalez J."/>
            <person name="Henrissat B."/>
            <person name="Kuo A."/>
            <person name="Liang C."/>
            <person name="Lipzen A."/>
            <person name="Lutzoni F."/>
            <person name="Magnuson J."/>
            <person name="Mondo S."/>
            <person name="Nolan M."/>
            <person name="Ohm R."/>
            <person name="Pangilinan J."/>
            <person name="Park H.-J."/>
            <person name="Ramirez L."/>
            <person name="Alfaro M."/>
            <person name="Sun H."/>
            <person name="Tritt A."/>
            <person name="Yoshinaga Y."/>
            <person name="Zwiers L.-H."/>
            <person name="Turgeon B."/>
            <person name="Goodwin S."/>
            <person name="Spatafora J."/>
            <person name="Crous P."/>
            <person name="Grigoriev I."/>
        </authorList>
    </citation>
    <scope>NUCLEOTIDE SEQUENCE</scope>
    <source>
        <strain evidence="8">CBS 115976</strain>
    </source>
</reference>
<dbReference type="Proteomes" id="UP000799302">
    <property type="component" value="Unassembled WGS sequence"/>
</dbReference>
<dbReference type="PRINTS" id="PR00792">
    <property type="entry name" value="PEPSIN"/>
</dbReference>
<feature type="active site" evidence="3">
    <location>
        <position position="351"/>
    </location>
</feature>
<dbReference type="PROSITE" id="PS51767">
    <property type="entry name" value="PEPTIDASE_A1"/>
    <property type="match status" value="1"/>
</dbReference>
<evidence type="ECO:0000256" key="4">
    <source>
        <dbReference type="PIRSR" id="PIRSR601461-2"/>
    </source>
</evidence>
<comment type="similarity">
    <text evidence="1 5">Belongs to the peptidase A1 family.</text>
</comment>
<dbReference type="GO" id="GO:0004190">
    <property type="term" value="F:aspartic-type endopeptidase activity"/>
    <property type="evidence" value="ECO:0007669"/>
    <property type="project" value="UniProtKB-KW"/>
</dbReference>
<dbReference type="CDD" id="cd05471">
    <property type="entry name" value="pepsin_like"/>
    <property type="match status" value="1"/>
</dbReference>
<dbReference type="InterPro" id="IPR034164">
    <property type="entry name" value="Pepsin-like_dom"/>
</dbReference>
<dbReference type="InterPro" id="IPR021109">
    <property type="entry name" value="Peptidase_aspartic_dom_sf"/>
</dbReference>
<dbReference type="InterPro" id="IPR033121">
    <property type="entry name" value="PEPTIDASE_A1"/>
</dbReference>
<keyword evidence="2 5" id="KW-0064">Aspartyl protease</keyword>
<proteinExistence type="inferred from homology"/>
<feature type="disulfide bond" evidence="4">
    <location>
        <begin position="388"/>
        <end position="428"/>
    </location>
</feature>
<dbReference type="PANTHER" id="PTHR47966">
    <property type="entry name" value="BETA-SITE APP-CLEAVING ENZYME, ISOFORM A-RELATED"/>
    <property type="match status" value="1"/>
</dbReference>
<evidence type="ECO:0000256" key="2">
    <source>
        <dbReference type="ARBA" id="ARBA00022750"/>
    </source>
</evidence>
<keyword evidence="9" id="KW-1185">Reference proteome</keyword>
<keyword evidence="5" id="KW-0378">Hydrolase</keyword>